<dbReference type="STRING" id="554155.C5FNN8"/>
<dbReference type="VEuPathDB" id="FungiDB:MCYG_04560"/>
<keyword evidence="1" id="KW-1133">Transmembrane helix</keyword>
<dbReference type="RefSeq" id="XP_002846823.1">
    <property type="nucleotide sequence ID" value="XM_002846777.1"/>
</dbReference>
<dbReference type="AlphaFoldDB" id="C5FNN8"/>
<gene>
    <name evidence="2" type="ORF">MCYG_04560</name>
</gene>
<organism evidence="2 3">
    <name type="scientific">Arthroderma otae (strain ATCC MYA-4605 / CBS 113480)</name>
    <name type="common">Microsporum canis</name>
    <dbReference type="NCBI Taxonomy" id="554155"/>
    <lineage>
        <taxon>Eukaryota</taxon>
        <taxon>Fungi</taxon>
        <taxon>Dikarya</taxon>
        <taxon>Ascomycota</taxon>
        <taxon>Pezizomycotina</taxon>
        <taxon>Eurotiomycetes</taxon>
        <taxon>Eurotiomycetidae</taxon>
        <taxon>Onygenales</taxon>
        <taxon>Arthrodermataceae</taxon>
        <taxon>Microsporum</taxon>
    </lineage>
</organism>
<dbReference type="GeneID" id="9229938"/>
<name>C5FNN8_ARTOC</name>
<proteinExistence type="predicted"/>
<keyword evidence="1" id="KW-0812">Transmembrane</keyword>
<dbReference type="eggNOG" id="ENOG502SDW6">
    <property type="taxonomic scope" value="Eukaryota"/>
</dbReference>
<feature type="transmembrane region" description="Helical" evidence="1">
    <location>
        <begin position="12"/>
        <end position="37"/>
    </location>
</feature>
<evidence type="ECO:0000313" key="2">
    <source>
        <dbReference type="EMBL" id="EEQ31741.1"/>
    </source>
</evidence>
<evidence type="ECO:0000256" key="1">
    <source>
        <dbReference type="SAM" id="Phobius"/>
    </source>
</evidence>
<keyword evidence="1" id="KW-0472">Membrane</keyword>
<keyword evidence="3" id="KW-1185">Reference proteome</keyword>
<dbReference type="EMBL" id="DS995704">
    <property type="protein sequence ID" value="EEQ31741.1"/>
    <property type="molecule type" value="Genomic_DNA"/>
</dbReference>
<evidence type="ECO:0000313" key="3">
    <source>
        <dbReference type="Proteomes" id="UP000002035"/>
    </source>
</evidence>
<accession>C5FNN8</accession>
<sequence length="201" mass="23575">MDIYQTRNMNDDAVTGVLLVYSICCFYYILFVCFIYLFRFLDQFIVFQFSSATSIRLQILGLSIQILRSYMACSVDFYMQVMIKQNRPNLFRRQNQLQPPASDFFSLIRHQTSPTLHRHIWQQTDRERETKAKGFLKLQRGSYRSLKPRTRLFFGLGLMGYAAFGMWASPKLEKSLGMTPSKEEQAELDRKLSINVSTVDK</sequence>
<protein>
    <submittedName>
        <fullName evidence="2">Uncharacterized protein</fullName>
    </submittedName>
</protein>
<dbReference type="HOGENOM" id="CLU_1360123_0_0_1"/>
<feature type="transmembrane region" description="Helical" evidence="1">
    <location>
        <begin position="152"/>
        <end position="169"/>
    </location>
</feature>
<dbReference type="Proteomes" id="UP000002035">
    <property type="component" value="Unassembled WGS sequence"/>
</dbReference>
<dbReference type="OrthoDB" id="2555959at2759"/>
<reference evidence="3" key="1">
    <citation type="journal article" date="2012" name="MBio">
        <title>Comparative genome analysis of Trichophyton rubrum and related dermatophytes reveals candidate genes involved in infection.</title>
        <authorList>
            <person name="Martinez D.A."/>
            <person name="Oliver B.G."/>
            <person name="Graeser Y."/>
            <person name="Goldberg J.M."/>
            <person name="Li W."/>
            <person name="Martinez-Rossi N.M."/>
            <person name="Monod M."/>
            <person name="Shelest E."/>
            <person name="Barton R.C."/>
            <person name="Birch E."/>
            <person name="Brakhage A.A."/>
            <person name="Chen Z."/>
            <person name="Gurr S.J."/>
            <person name="Heiman D."/>
            <person name="Heitman J."/>
            <person name="Kosti I."/>
            <person name="Rossi A."/>
            <person name="Saif S."/>
            <person name="Samalova M."/>
            <person name="Saunders C.W."/>
            <person name="Shea T."/>
            <person name="Summerbell R.C."/>
            <person name="Xu J."/>
            <person name="Young S."/>
            <person name="Zeng Q."/>
            <person name="Birren B.W."/>
            <person name="Cuomo C.A."/>
            <person name="White T.C."/>
        </authorList>
    </citation>
    <scope>NUCLEOTIDE SEQUENCE [LARGE SCALE GENOMIC DNA]</scope>
    <source>
        <strain evidence="3">ATCC MYA-4605 / CBS 113480</strain>
    </source>
</reference>